<feature type="compositionally biased region" description="Acidic residues" evidence="1">
    <location>
        <begin position="224"/>
        <end position="242"/>
    </location>
</feature>
<evidence type="ECO:0000256" key="2">
    <source>
        <dbReference type="SAM" id="Phobius"/>
    </source>
</evidence>
<reference evidence="3 4" key="1">
    <citation type="submission" date="2007-06" db="EMBL/GenBank/DDBJ databases">
        <authorList>
            <person name="Shimkets L."/>
            <person name="Ferriera S."/>
            <person name="Johnson J."/>
            <person name="Kravitz S."/>
            <person name="Beeson K."/>
            <person name="Sutton G."/>
            <person name="Rogers Y.-H."/>
            <person name="Friedman R."/>
            <person name="Frazier M."/>
            <person name="Venter J.C."/>
        </authorList>
    </citation>
    <scope>NUCLEOTIDE SEQUENCE [LARGE SCALE GENOMIC DNA]</scope>
    <source>
        <strain evidence="3 4">SIR-1</strain>
    </source>
</reference>
<feature type="transmembrane region" description="Helical" evidence="2">
    <location>
        <begin position="174"/>
        <end position="199"/>
    </location>
</feature>
<dbReference type="RefSeq" id="WP_006972925.1">
    <property type="nucleotide sequence ID" value="NZ_ABCS01000038.1"/>
</dbReference>
<feature type="transmembrane region" description="Helical" evidence="2">
    <location>
        <begin position="303"/>
        <end position="325"/>
    </location>
</feature>
<gene>
    <name evidence="3" type="ORF">PPSIR1_01839</name>
</gene>
<evidence type="ECO:0000313" key="4">
    <source>
        <dbReference type="Proteomes" id="UP000005801"/>
    </source>
</evidence>
<evidence type="ECO:0000256" key="1">
    <source>
        <dbReference type="SAM" id="MobiDB-lite"/>
    </source>
</evidence>
<accession>A6G880</accession>
<keyword evidence="2" id="KW-0812">Transmembrane</keyword>
<organism evidence="3 4">
    <name type="scientific">Plesiocystis pacifica SIR-1</name>
    <dbReference type="NCBI Taxonomy" id="391625"/>
    <lineage>
        <taxon>Bacteria</taxon>
        <taxon>Pseudomonadati</taxon>
        <taxon>Myxococcota</taxon>
        <taxon>Polyangia</taxon>
        <taxon>Nannocystales</taxon>
        <taxon>Nannocystaceae</taxon>
        <taxon>Plesiocystis</taxon>
    </lineage>
</organism>
<sequence length="362" mass="39707">MLQDTIIEVALGLMFLYALLSLVTTSVTEGFANLFSTRERALKRWLAHMLGDTWVDARGRNQGIAKDLLNHPIIRGLAAQGSSTDYIPTPLFTKALLEVLAPPDDKERRMRPDTYEELHAMVHGIEESAPLRRVLLNLCTNTRRDLGQAERNIEMWFEASMERLSSHYGRRSQITAFVFATLVTVVGNADSLMIANALWSNSELRLSIARQAVGFDEEMRASTEGDEDEDASSDGADGEDAPAEPAAAEAEGEASEGEDAGRQISDKQLIAKLETIQAIDGFPFGWSLDPVDRRSPPNNLFDWLMKLIGFGITILATTLGAPFWFGLLSRVINLRGGGSSETTEAHNQAVANALDGDGDPMR</sequence>
<name>A6G880_9BACT</name>
<feature type="region of interest" description="Disordered" evidence="1">
    <location>
        <begin position="218"/>
        <end position="261"/>
    </location>
</feature>
<protein>
    <submittedName>
        <fullName evidence="3">Uncharacterized protein</fullName>
    </submittedName>
</protein>
<dbReference type="OrthoDB" id="6286374at2"/>
<feature type="transmembrane region" description="Helical" evidence="2">
    <location>
        <begin position="12"/>
        <end position="35"/>
    </location>
</feature>
<dbReference type="EMBL" id="ABCS01000038">
    <property type="protein sequence ID" value="EDM77921.1"/>
    <property type="molecule type" value="Genomic_DNA"/>
</dbReference>
<dbReference type="eggNOG" id="ENOG502ZAQR">
    <property type="taxonomic scope" value="Bacteria"/>
</dbReference>
<dbReference type="Proteomes" id="UP000005801">
    <property type="component" value="Unassembled WGS sequence"/>
</dbReference>
<dbReference type="STRING" id="391625.PPSIR1_01839"/>
<keyword evidence="2" id="KW-0472">Membrane</keyword>
<comment type="caution">
    <text evidence="3">The sequence shown here is derived from an EMBL/GenBank/DDBJ whole genome shotgun (WGS) entry which is preliminary data.</text>
</comment>
<proteinExistence type="predicted"/>
<dbReference type="AlphaFoldDB" id="A6G880"/>
<keyword evidence="4" id="KW-1185">Reference proteome</keyword>
<evidence type="ECO:0000313" key="3">
    <source>
        <dbReference type="EMBL" id="EDM77921.1"/>
    </source>
</evidence>
<keyword evidence="2" id="KW-1133">Transmembrane helix</keyword>